<evidence type="ECO:0000256" key="1">
    <source>
        <dbReference type="SAM" id="MobiDB-lite"/>
    </source>
</evidence>
<dbReference type="SUPFAM" id="SSF49562">
    <property type="entry name" value="C2 domain (Calcium/lipid-binding domain, CaLB)"/>
    <property type="match status" value="1"/>
</dbReference>
<feature type="region of interest" description="Disordered" evidence="1">
    <location>
        <begin position="346"/>
        <end position="371"/>
    </location>
</feature>
<proteinExistence type="predicted"/>
<name>A0A1I8FMK7_9PLAT</name>
<dbReference type="InterPro" id="IPR035892">
    <property type="entry name" value="C2_domain_sf"/>
</dbReference>
<dbReference type="GO" id="GO:0071277">
    <property type="term" value="P:cellular response to calcium ion"/>
    <property type="evidence" value="ECO:0007669"/>
    <property type="project" value="TreeGrafter"/>
</dbReference>
<protein>
    <submittedName>
        <fullName evidence="3">Copine domain-containing protein</fullName>
    </submittedName>
</protein>
<dbReference type="AlphaFoldDB" id="A0A1I8FMK7"/>
<evidence type="ECO:0000313" key="2">
    <source>
        <dbReference type="Proteomes" id="UP000095280"/>
    </source>
</evidence>
<dbReference type="PANTHER" id="PTHR10857:SF112">
    <property type="entry name" value="COPINE-9"/>
    <property type="match status" value="1"/>
</dbReference>
<dbReference type="GO" id="GO:0005886">
    <property type="term" value="C:plasma membrane"/>
    <property type="evidence" value="ECO:0007669"/>
    <property type="project" value="TreeGrafter"/>
</dbReference>
<dbReference type="InterPro" id="IPR045052">
    <property type="entry name" value="Copine"/>
</dbReference>
<dbReference type="Gene3D" id="2.60.40.150">
    <property type="entry name" value="C2 domain"/>
    <property type="match status" value="1"/>
</dbReference>
<evidence type="ECO:0000313" key="3">
    <source>
        <dbReference type="WBParaSite" id="maker-unitig_39974-snap-gene-0.2-mRNA-1"/>
    </source>
</evidence>
<dbReference type="PANTHER" id="PTHR10857">
    <property type="entry name" value="COPINE"/>
    <property type="match status" value="1"/>
</dbReference>
<accession>A0A1I8FMK7</accession>
<dbReference type="WBParaSite" id="maker-unitig_39974-snap-gene-0.2-mRNA-1">
    <property type="protein sequence ID" value="maker-unitig_39974-snap-gene-0.2-mRNA-1"/>
    <property type="gene ID" value="maker-unitig_39974-snap-gene-0.2"/>
</dbReference>
<sequence>MARHLSGGGCERRLRAPVRSSRSMPAAIKRQASACGPSTSSAAPPNLTANRQAGAAQAAVSAGGRRRPDEGGRRCLQQPPRPAARAWADREVTKVVISVTCCDLPCTGVFAVISLLGSSFATERSGERCHRSALGAAGPVLMKRSFNPTMGITEAATRICANSSSNPGGPANFTHGCRLPASLWDRGSPTAFCVRPAATLAQIQGAFDLLRISRSVATETVSDTVSPMFGVCLISGYRLRSGRRFKSKFAEVESVSPEVASSPPEFEADLESPRQLIGSCSVSLGHVIHCGGRVTCQLGETLQLALRGRGLDKKDLFGKSDPYVLLQPPELMRSYRRTEVVKKPWTPDWRPNQGGQYGPPVRRRHAKASSSANSRPQLTICWRAELGAAVRSWDLCFTVAIDMTASNGVASQPTSLHYTDPTPRAMQAVLEIIQDYD</sequence>
<dbReference type="GO" id="GO:0005544">
    <property type="term" value="F:calcium-dependent phospholipid binding"/>
    <property type="evidence" value="ECO:0007669"/>
    <property type="project" value="InterPro"/>
</dbReference>
<feature type="region of interest" description="Disordered" evidence="1">
    <location>
        <begin position="1"/>
        <end position="47"/>
    </location>
</feature>
<keyword evidence="2" id="KW-1185">Reference proteome</keyword>
<reference evidence="3" key="1">
    <citation type="submission" date="2016-11" db="UniProtKB">
        <authorList>
            <consortium name="WormBaseParasite"/>
        </authorList>
    </citation>
    <scope>IDENTIFICATION</scope>
</reference>
<organism evidence="2 3">
    <name type="scientific">Macrostomum lignano</name>
    <dbReference type="NCBI Taxonomy" id="282301"/>
    <lineage>
        <taxon>Eukaryota</taxon>
        <taxon>Metazoa</taxon>
        <taxon>Spiralia</taxon>
        <taxon>Lophotrochozoa</taxon>
        <taxon>Platyhelminthes</taxon>
        <taxon>Rhabditophora</taxon>
        <taxon>Macrostomorpha</taxon>
        <taxon>Macrostomida</taxon>
        <taxon>Macrostomidae</taxon>
        <taxon>Macrostomum</taxon>
    </lineage>
</organism>
<feature type="region of interest" description="Disordered" evidence="1">
    <location>
        <begin position="60"/>
        <end position="83"/>
    </location>
</feature>
<dbReference type="Proteomes" id="UP000095280">
    <property type="component" value="Unplaced"/>
</dbReference>